<dbReference type="InterPro" id="IPR050300">
    <property type="entry name" value="GDXG_lipolytic_enzyme"/>
</dbReference>
<dbReference type="InterPro" id="IPR029058">
    <property type="entry name" value="AB_hydrolase_fold"/>
</dbReference>
<gene>
    <name evidence="4" type="ORF">GPM918_LOCUS30633</name>
    <name evidence="3" type="ORF">OVA965_LOCUS15648</name>
    <name evidence="6" type="ORF">SRO942_LOCUS31250</name>
    <name evidence="5" type="ORF">TMI583_LOCUS15657</name>
</gene>
<dbReference type="PROSITE" id="PS50022">
    <property type="entry name" value="FA58C_3"/>
    <property type="match status" value="1"/>
</dbReference>
<dbReference type="Pfam" id="PF20434">
    <property type="entry name" value="BD-FAE"/>
    <property type="match status" value="1"/>
</dbReference>
<dbReference type="Gene3D" id="3.40.50.1820">
    <property type="entry name" value="alpha/beta hydrolase"/>
    <property type="match status" value="1"/>
</dbReference>
<dbReference type="Gene3D" id="2.60.120.260">
    <property type="entry name" value="Galactose-binding domain-like"/>
    <property type="match status" value="1"/>
</dbReference>
<dbReference type="EMBL" id="CAJNOQ010014614">
    <property type="protein sequence ID" value="CAF1345218.1"/>
    <property type="molecule type" value="Genomic_DNA"/>
</dbReference>
<dbReference type="EMBL" id="CAJOBA010007097">
    <property type="protein sequence ID" value="CAF3792501.1"/>
    <property type="molecule type" value="Genomic_DNA"/>
</dbReference>
<dbReference type="InterPro" id="IPR008979">
    <property type="entry name" value="Galactose-bd-like_sf"/>
</dbReference>
<evidence type="ECO:0000313" key="3">
    <source>
        <dbReference type="EMBL" id="CAF1024005.1"/>
    </source>
</evidence>
<evidence type="ECO:0000313" key="5">
    <source>
        <dbReference type="EMBL" id="CAF3792501.1"/>
    </source>
</evidence>
<protein>
    <recommendedName>
        <fullName evidence="2">F5/8 type C domain-containing protein</fullName>
    </recommendedName>
</protein>
<dbReference type="EMBL" id="CAJNOK010007086">
    <property type="protein sequence ID" value="CAF1024005.1"/>
    <property type="molecule type" value="Genomic_DNA"/>
</dbReference>
<proteinExistence type="predicted"/>
<dbReference type="OrthoDB" id="19653at2759"/>
<dbReference type="EMBL" id="CAJOBC010061117">
    <property type="protein sequence ID" value="CAF4210112.1"/>
    <property type="molecule type" value="Genomic_DNA"/>
</dbReference>
<evidence type="ECO:0000313" key="6">
    <source>
        <dbReference type="EMBL" id="CAF4210112.1"/>
    </source>
</evidence>
<evidence type="ECO:0000259" key="2">
    <source>
        <dbReference type="PROSITE" id="PS50022"/>
    </source>
</evidence>
<evidence type="ECO:0000256" key="1">
    <source>
        <dbReference type="ARBA" id="ARBA00022801"/>
    </source>
</evidence>
<dbReference type="PANTHER" id="PTHR48081:SF9">
    <property type="entry name" value="CARBOXYLESTERASE"/>
    <property type="match status" value="1"/>
</dbReference>
<dbReference type="Proteomes" id="UP000663829">
    <property type="component" value="Unassembled WGS sequence"/>
</dbReference>
<dbReference type="SUPFAM" id="SSF53474">
    <property type="entry name" value="alpha/beta-Hydrolases"/>
    <property type="match status" value="1"/>
</dbReference>
<sequence>MVMVNYRLSGQQGTKWPLYIQDAAASVAWVANNIAQYGGDPNNIFIMGFSAGAYLTHMLSIDPKWYTAINFDRNRIKGYVAISGQTRAHGTVAADLGIQQNQLMSLRADAMPLGHVKKTEKPIHIFVGEYEGQTITDNYDYYNQLASKGSTNLFIYTNPKKDHGGMRDGLGDANSPTRTKILDFIRIYSSTVNLSPNIAYRKPVTVSSSENTVNTGEKAVDANGNTRWSSAYSDTQWIYVDLGATYNVNRVKIAWEAACAKNYYLESSGDAKSWTNVRTVTNNAALVNDHTGLSRNARYIRIYATQRATAYGYSIYEFEVYGTLTG</sequence>
<keyword evidence="1" id="KW-0378">Hydrolase</keyword>
<dbReference type="Proteomes" id="UP000681722">
    <property type="component" value="Unassembled WGS sequence"/>
</dbReference>
<dbReference type="InterPro" id="IPR000421">
    <property type="entry name" value="FA58C"/>
</dbReference>
<dbReference type="PANTHER" id="PTHR48081">
    <property type="entry name" value="AB HYDROLASE SUPERFAMILY PROTEIN C4A8.06C"/>
    <property type="match status" value="1"/>
</dbReference>
<dbReference type="Proteomes" id="UP000682733">
    <property type="component" value="Unassembled WGS sequence"/>
</dbReference>
<dbReference type="SUPFAM" id="SSF49785">
    <property type="entry name" value="Galactose-binding domain-like"/>
    <property type="match status" value="1"/>
</dbReference>
<reference evidence="4" key="1">
    <citation type="submission" date="2021-02" db="EMBL/GenBank/DDBJ databases">
        <authorList>
            <person name="Nowell W R."/>
        </authorList>
    </citation>
    <scope>NUCLEOTIDE SEQUENCE</scope>
</reference>
<keyword evidence="7" id="KW-1185">Reference proteome</keyword>
<evidence type="ECO:0000313" key="7">
    <source>
        <dbReference type="Proteomes" id="UP000663829"/>
    </source>
</evidence>
<dbReference type="GO" id="GO:0016787">
    <property type="term" value="F:hydrolase activity"/>
    <property type="evidence" value="ECO:0007669"/>
    <property type="project" value="UniProtKB-KW"/>
</dbReference>
<evidence type="ECO:0000313" key="4">
    <source>
        <dbReference type="EMBL" id="CAF1345218.1"/>
    </source>
</evidence>
<feature type="domain" description="F5/8 type C" evidence="2">
    <location>
        <begin position="187"/>
        <end position="323"/>
    </location>
</feature>
<organism evidence="4 7">
    <name type="scientific">Didymodactylos carnosus</name>
    <dbReference type="NCBI Taxonomy" id="1234261"/>
    <lineage>
        <taxon>Eukaryota</taxon>
        <taxon>Metazoa</taxon>
        <taxon>Spiralia</taxon>
        <taxon>Gnathifera</taxon>
        <taxon>Rotifera</taxon>
        <taxon>Eurotatoria</taxon>
        <taxon>Bdelloidea</taxon>
        <taxon>Philodinida</taxon>
        <taxon>Philodinidae</taxon>
        <taxon>Didymodactylos</taxon>
    </lineage>
</organism>
<dbReference type="Pfam" id="PF00754">
    <property type="entry name" value="F5_F8_type_C"/>
    <property type="match status" value="1"/>
</dbReference>
<comment type="caution">
    <text evidence="4">The sequence shown here is derived from an EMBL/GenBank/DDBJ whole genome shotgun (WGS) entry which is preliminary data.</text>
</comment>
<accession>A0A815GYX6</accession>
<dbReference type="Proteomes" id="UP000677228">
    <property type="component" value="Unassembled WGS sequence"/>
</dbReference>
<dbReference type="InterPro" id="IPR049492">
    <property type="entry name" value="BD-FAE-like_dom"/>
</dbReference>
<dbReference type="AlphaFoldDB" id="A0A815GYX6"/>
<name>A0A815GYX6_9BILA</name>
<dbReference type="SMART" id="SM00231">
    <property type="entry name" value="FA58C"/>
    <property type="match status" value="1"/>
</dbReference>